<accession>A0A0A0BJ09</accession>
<dbReference type="PROSITE" id="PS51257">
    <property type="entry name" value="PROKAR_LIPOPROTEIN"/>
    <property type="match status" value="1"/>
</dbReference>
<dbReference type="Gene3D" id="3.40.50.1980">
    <property type="entry name" value="Nitrogenase molybdenum iron protein domain"/>
    <property type="match status" value="1"/>
</dbReference>
<dbReference type="GO" id="GO:0046872">
    <property type="term" value="F:metal ion binding"/>
    <property type="evidence" value="ECO:0007669"/>
    <property type="project" value="InterPro"/>
</dbReference>
<keyword evidence="3" id="KW-1185">Reference proteome</keyword>
<name>A0A0A0BJ09_9CELL</name>
<comment type="caution">
    <text evidence="2">The sequence shown here is derived from an EMBL/GenBank/DDBJ whole genome shotgun (WGS) entry which is preliminary data.</text>
</comment>
<sequence length="67" mass="6604">MRSLAAGLVVLALAGCATTTTGTPEVTVVATTPVLADLAANVAGDRARVVPLVPPGADASLHEPSLR</sequence>
<dbReference type="EMBL" id="AXCZ01000311">
    <property type="protein sequence ID" value="KGM08498.1"/>
    <property type="molecule type" value="Genomic_DNA"/>
</dbReference>
<evidence type="ECO:0000313" key="2">
    <source>
        <dbReference type="EMBL" id="KGM08498.1"/>
    </source>
</evidence>
<dbReference type="Pfam" id="PF01297">
    <property type="entry name" value="ZnuA"/>
    <property type="match status" value="1"/>
</dbReference>
<dbReference type="RefSeq" id="WP_232229814.1">
    <property type="nucleotide sequence ID" value="NZ_AXCZ01000311.1"/>
</dbReference>
<evidence type="ECO:0000256" key="1">
    <source>
        <dbReference type="SAM" id="SignalP"/>
    </source>
</evidence>
<dbReference type="AlphaFoldDB" id="A0A0A0BJ09"/>
<proteinExistence type="predicted"/>
<dbReference type="InterPro" id="IPR006127">
    <property type="entry name" value="ZnuA-like"/>
</dbReference>
<dbReference type="InterPro" id="IPR006129">
    <property type="entry name" value="AdhesinB"/>
</dbReference>
<dbReference type="Proteomes" id="UP000054314">
    <property type="component" value="Unassembled WGS sequence"/>
</dbReference>
<dbReference type="GO" id="GO:0030001">
    <property type="term" value="P:metal ion transport"/>
    <property type="evidence" value="ECO:0007669"/>
    <property type="project" value="InterPro"/>
</dbReference>
<feature type="signal peptide" evidence="1">
    <location>
        <begin position="1"/>
        <end position="22"/>
    </location>
</feature>
<protein>
    <recommendedName>
        <fullName evidence="4">Zinc ABC transporter substrate-binding protein</fullName>
    </recommendedName>
</protein>
<dbReference type="SUPFAM" id="SSF53807">
    <property type="entry name" value="Helical backbone' metal receptor"/>
    <property type="match status" value="1"/>
</dbReference>
<organism evidence="2 3">
    <name type="scientific">Cellulomonas bogoriensis 69B4 = DSM 16987</name>
    <dbReference type="NCBI Taxonomy" id="1386082"/>
    <lineage>
        <taxon>Bacteria</taxon>
        <taxon>Bacillati</taxon>
        <taxon>Actinomycetota</taxon>
        <taxon>Actinomycetes</taxon>
        <taxon>Micrococcales</taxon>
        <taxon>Cellulomonadaceae</taxon>
        <taxon>Cellulomonas</taxon>
    </lineage>
</organism>
<keyword evidence="1" id="KW-0732">Signal</keyword>
<dbReference type="PRINTS" id="PR00691">
    <property type="entry name" value="ADHESINB"/>
</dbReference>
<gene>
    <name evidence="2" type="ORF">N869_01725</name>
</gene>
<evidence type="ECO:0000313" key="3">
    <source>
        <dbReference type="Proteomes" id="UP000054314"/>
    </source>
</evidence>
<feature type="chain" id="PRO_5001959348" description="Zinc ABC transporter substrate-binding protein" evidence="1">
    <location>
        <begin position="23"/>
        <end position="67"/>
    </location>
</feature>
<reference evidence="2 3" key="1">
    <citation type="submission" date="2013-08" db="EMBL/GenBank/DDBJ databases">
        <title>Genome sequencing of Cellulomonas bogoriensis 69B4.</title>
        <authorList>
            <person name="Chen F."/>
            <person name="Li Y."/>
            <person name="Wang G."/>
        </authorList>
    </citation>
    <scope>NUCLEOTIDE SEQUENCE [LARGE SCALE GENOMIC DNA]</scope>
    <source>
        <strain evidence="2 3">69B4</strain>
    </source>
</reference>
<dbReference type="GO" id="GO:0007155">
    <property type="term" value="P:cell adhesion"/>
    <property type="evidence" value="ECO:0007669"/>
    <property type="project" value="InterPro"/>
</dbReference>
<feature type="non-terminal residue" evidence="2">
    <location>
        <position position="67"/>
    </location>
</feature>
<evidence type="ECO:0008006" key="4">
    <source>
        <dbReference type="Google" id="ProtNLM"/>
    </source>
</evidence>